<name>A0A5C6QLR0_9GAMM</name>
<dbReference type="InterPro" id="IPR010321">
    <property type="entry name" value="DUF922"/>
</dbReference>
<gene>
    <name evidence="1" type="ORF">ESZ36_07005</name>
</gene>
<dbReference type="RefSeq" id="WP_146785532.1">
    <property type="nucleotide sequence ID" value="NZ_VOLT01000003.1"/>
</dbReference>
<dbReference type="Proteomes" id="UP000321822">
    <property type="component" value="Unassembled WGS sequence"/>
</dbReference>
<dbReference type="EMBL" id="VOLT01000003">
    <property type="protein sequence ID" value="TWX69693.1"/>
    <property type="molecule type" value="Genomic_DNA"/>
</dbReference>
<proteinExistence type="predicted"/>
<keyword evidence="2" id="KW-1185">Reference proteome</keyword>
<protein>
    <submittedName>
        <fullName evidence="1">DUF922 domain-containing protein</fullName>
    </submittedName>
</protein>
<dbReference type="OrthoDB" id="532520at2"/>
<organism evidence="1 2">
    <name type="scientific">Colwellia demingiae</name>
    <dbReference type="NCBI Taxonomy" id="89401"/>
    <lineage>
        <taxon>Bacteria</taxon>
        <taxon>Pseudomonadati</taxon>
        <taxon>Pseudomonadota</taxon>
        <taxon>Gammaproteobacteria</taxon>
        <taxon>Alteromonadales</taxon>
        <taxon>Colwelliaceae</taxon>
        <taxon>Colwellia</taxon>
    </lineage>
</organism>
<accession>A0A5C6QLR0</accession>
<evidence type="ECO:0000313" key="1">
    <source>
        <dbReference type="EMBL" id="TWX69693.1"/>
    </source>
</evidence>
<reference evidence="1 2" key="1">
    <citation type="submission" date="2019-07" db="EMBL/GenBank/DDBJ databases">
        <title>Genomes of sea-ice associated Colwellia species.</title>
        <authorList>
            <person name="Bowman J.P."/>
        </authorList>
    </citation>
    <scope>NUCLEOTIDE SEQUENCE [LARGE SCALE GENOMIC DNA]</scope>
    <source>
        <strain evidence="1 2">ACAM 459</strain>
    </source>
</reference>
<sequence>MKILLMISIFLSFYSRAETKIVEEFLFYEVAPTSKGDLMEVLNLTSPIRENGDVFHGYTKYEINWRFWWKSTNNQCVFTKVETTLKLKYTMPQLKSSISDVRVVWSNWYPNLEAHEKGHGKLAKDAAYEIDKNLLSISPKANCNLLKKEGNKVAYKLMDKLKKANKEYDIKTNHGETQNAWLYLHL</sequence>
<comment type="caution">
    <text evidence="1">The sequence shown here is derived from an EMBL/GenBank/DDBJ whole genome shotgun (WGS) entry which is preliminary data.</text>
</comment>
<evidence type="ECO:0000313" key="2">
    <source>
        <dbReference type="Proteomes" id="UP000321822"/>
    </source>
</evidence>
<dbReference type="AlphaFoldDB" id="A0A5C6QLR0"/>
<dbReference type="Pfam" id="PF06037">
    <property type="entry name" value="DUF922"/>
    <property type="match status" value="1"/>
</dbReference>